<dbReference type="GO" id="GO:0016020">
    <property type="term" value="C:membrane"/>
    <property type="evidence" value="ECO:0007669"/>
    <property type="project" value="InterPro"/>
</dbReference>
<protein>
    <submittedName>
        <fullName evidence="11">ABC transmembrane type-1 domain-containing protein</fullName>
    </submittedName>
</protein>
<evidence type="ECO:0000256" key="2">
    <source>
        <dbReference type="ARBA" id="ARBA00022692"/>
    </source>
</evidence>
<dbReference type="InterPro" id="IPR011527">
    <property type="entry name" value="ABC1_TM_dom"/>
</dbReference>
<evidence type="ECO:0000256" key="6">
    <source>
        <dbReference type="ARBA" id="ARBA00023136"/>
    </source>
</evidence>
<proteinExistence type="predicted"/>
<dbReference type="Gene3D" id="3.40.50.300">
    <property type="entry name" value="P-loop containing nucleotide triphosphate hydrolases"/>
    <property type="match status" value="2"/>
</dbReference>
<dbReference type="PANTHER" id="PTHR24223">
    <property type="entry name" value="ATP-BINDING CASSETTE SUB-FAMILY C"/>
    <property type="match status" value="1"/>
</dbReference>
<dbReference type="PROSITE" id="PS50929">
    <property type="entry name" value="ABC_TM1F"/>
    <property type="match status" value="1"/>
</dbReference>
<dbReference type="Gene3D" id="1.20.1560.10">
    <property type="entry name" value="ABC transporter type 1, transmembrane domain"/>
    <property type="match status" value="1"/>
</dbReference>
<reference evidence="11" key="1">
    <citation type="submission" date="2016-06" db="UniProtKB">
        <authorList>
            <consortium name="WormBaseParasite"/>
        </authorList>
    </citation>
    <scope>IDENTIFICATION</scope>
</reference>
<evidence type="ECO:0000259" key="9">
    <source>
        <dbReference type="PROSITE" id="PS50893"/>
    </source>
</evidence>
<keyword evidence="4" id="KW-0067">ATP-binding</keyword>
<evidence type="ECO:0000256" key="4">
    <source>
        <dbReference type="ARBA" id="ARBA00022840"/>
    </source>
</evidence>
<evidence type="ECO:0000256" key="1">
    <source>
        <dbReference type="ARBA" id="ARBA00022448"/>
    </source>
</evidence>
<dbReference type="PANTHER" id="PTHR24223:SF447">
    <property type="entry name" value="MULTIDRUG RESISTANCE-ASSOCIATED PROTEIN 5"/>
    <property type="match status" value="1"/>
</dbReference>
<evidence type="ECO:0000256" key="8">
    <source>
        <dbReference type="SAM" id="Phobius"/>
    </source>
</evidence>
<keyword evidence="6 8" id="KW-0472">Membrane</keyword>
<dbReference type="Pfam" id="PF00005">
    <property type="entry name" value="ABC_tran"/>
    <property type="match status" value="1"/>
</dbReference>
<sequence>MRTDYEGYGKELTSSAGETSERSPVVANEQSGEAFALENINLIVQKLALRDGSLSVSGPVAYVTQTPWILNRTVQSNILFGMPMNTSRYFKIGERGVTISGGQKARISLARALFSNSRIYVLDDIFASLDQQVADRIFKRAVKEMLANKTRLAKCDRICYMEGGKIKGEGPHEELLEKCEAYALFCEHATYPRSTPKTLEDRRGSDDDFVKVDAPEAPKTSKSSTLEDIEASTSIPDFINESGEEYIVSTSLAGSESTGFYATIYGFSVLFLFASGFLKALIFVHVSLNAASRLHNRMFNSVIRGAVQFFDTTPTGRILNRFSKDMDEKDS</sequence>
<dbReference type="SUPFAM" id="SSF90123">
    <property type="entry name" value="ABC transporter transmembrane region"/>
    <property type="match status" value="1"/>
</dbReference>
<keyword evidence="2 8" id="KW-0812">Transmembrane</keyword>
<dbReference type="PROSITE" id="PS50893">
    <property type="entry name" value="ABC_TRANSPORTER_2"/>
    <property type="match status" value="1"/>
</dbReference>
<dbReference type="InterPro" id="IPR027417">
    <property type="entry name" value="P-loop_NTPase"/>
</dbReference>
<organism evidence="11">
    <name type="scientific">Gongylonema pulchrum</name>
    <dbReference type="NCBI Taxonomy" id="637853"/>
    <lineage>
        <taxon>Eukaryota</taxon>
        <taxon>Metazoa</taxon>
        <taxon>Ecdysozoa</taxon>
        <taxon>Nematoda</taxon>
        <taxon>Chromadorea</taxon>
        <taxon>Rhabditida</taxon>
        <taxon>Spirurina</taxon>
        <taxon>Spiruromorpha</taxon>
        <taxon>Spiruroidea</taxon>
        <taxon>Gongylonematidae</taxon>
        <taxon>Gongylonema</taxon>
    </lineage>
</organism>
<dbReference type="GO" id="GO:0016887">
    <property type="term" value="F:ATP hydrolysis activity"/>
    <property type="evidence" value="ECO:0007669"/>
    <property type="project" value="InterPro"/>
</dbReference>
<feature type="region of interest" description="Disordered" evidence="7">
    <location>
        <begin position="196"/>
        <end position="228"/>
    </location>
</feature>
<dbReference type="GO" id="GO:0140359">
    <property type="term" value="F:ABC-type transporter activity"/>
    <property type="evidence" value="ECO:0007669"/>
    <property type="project" value="InterPro"/>
</dbReference>
<feature type="compositionally biased region" description="Basic and acidic residues" evidence="7">
    <location>
        <begin position="198"/>
        <end position="216"/>
    </location>
</feature>
<evidence type="ECO:0000313" key="11">
    <source>
        <dbReference type="WBParaSite" id="GPUH_0001721301-mRNA-1"/>
    </source>
</evidence>
<accession>A0A183E8A0</accession>
<feature type="region of interest" description="Disordered" evidence="7">
    <location>
        <begin position="1"/>
        <end position="25"/>
    </location>
</feature>
<dbReference type="PROSITE" id="PS00211">
    <property type="entry name" value="ABC_TRANSPORTER_1"/>
    <property type="match status" value="1"/>
</dbReference>
<evidence type="ECO:0000256" key="7">
    <source>
        <dbReference type="SAM" id="MobiDB-lite"/>
    </source>
</evidence>
<feature type="domain" description="ABC transporter" evidence="9">
    <location>
        <begin position="7"/>
        <end position="188"/>
    </location>
</feature>
<feature type="domain" description="ABC transmembrane type-1" evidence="10">
    <location>
        <begin position="261"/>
        <end position="331"/>
    </location>
</feature>
<dbReference type="SUPFAM" id="SSF52540">
    <property type="entry name" value="P-loop containing nucleoside triphosphate hydrolases"/>
    <property type="match status" value="1"/>
</dbReference>
<dbReference type="InterPro" id="IPR036640">
    <property type="entry name" value="ABC1_TM_sf"/>
</dbReference>
<name>A0A183E8A0_9BILA</name>
<evidence type="ECO:0000256" key="5">
    <source>
        <dbReference type="ARBA" id="ARBA00022989"/>
    </source>
</evidence>
<evidence type="ECO:0000259" key="10">
    <source>
        <dbReference type="PROSITE" id="PS50929"/>
    </source>
</evidence>
<keyword evidence="5 8" id="KW-1133">Transmembrane helix</keyword>
<dbReference type="GO" id="GO:0005524">
    <property type="term" value="F:ATP binding"/>
    <property type="evidence" value="ECO:0007669"/>
    <property type="project" value="UniProtKB-KW"/>
</dbReference>
<feature type="transmembrane region" description="Helical" evidence="8">
    <location>
        <begin position="264"/>
        <end position="288"/>
    </location>
</feature>
<dbReference type="InterPro" id="IPR017871">
    <property type="entry name" value="ABC_transporter-like_CS"/>
</dbReference>
<evidence type="ECO:0000256" key="3">
    <source>
        <dbReference type="ARBA" id="ARBA00022741"/>
    </source>
</evidence>
<dbReference type="AlphaFoldDB" id="A0A183E8A0"/>
<dbReference type="InterPro" id="IPR003439">
    <property type="entry name" value="ABC_transporter-like_ATP-bd"/>
</dbReference>
<dbReference type="Pfam" id="PF00664">
    <property type="entry name" value="ABC_membrane"/>
    <property type="match status" value="1"/>
</dbReference>
<dbReference type="WBParaSite" id="GPUH_0001721301-mRNA-1">
    <property type="protein sequence ID" value="GPUH_0001721301-mRNA-1"/>
    <property type="gene ID" value="GPUH_0001721301"/>
</dbReference>
<keyword evidence="3" id="KW-0547">Nucleotide-binding</keyword>
<keyword evidence="1" id="KW-0813">Transport</keyword>
<dbReference type="InterPro" id="IPR050173">
    <property type="entry name" value="ABC_transporter_C-like"/>
</dbReference>